<accession>H8KRC8</accession>
<name>H8KRC8_SOLCM</name>
<dbReference type="STRING" id="929556.Solca_2353"/>
<dbReference type="AlphaFoldDB" id="H8KRC8"/>
<dbReference type="Pfam" id="PF17116">
    <property type="entry name" value="T9SS_plug_1st"/>
    <property type="match status" value="1"/>
</dbReference>
<keyword evidence="1" id="KW-0732">Signal</keyword>
<dbReference type="EMBL" id="CP003349">
    <property type="protein sequence ID" value="AFD07395.1"/>
    <property type="molecule type" value="Genomic_DNA"/>
</dbReference>
<feature type="domain" description="Type 9 secretion system plug protein N-terminal" evidence="2">
    <location>
        <begin position="38"/>
        <end position="164"/>
    </location>
</feature>
<protein>
    <recommendedName>
        <fullName evidence="2">Type 9 secretion system plug protein N-terminal domain-containing protein</fullName>
    </recommendedName>
</protein>
<sequence>MKIKLLYLFAICFLFLNSTARAQDSKLKYQDWVYRPNIKTVQFENITNQDYATIPVFSLASAEELVLQFDDLNGSTQDYFYTIEHCTADWKPSNLSTIDYLDGYTEDRIIQYKYSFNTIQQYTHYTLAFPTSTMKPTISGNYLLKVYLNNDPMDLVLTRRFYVLRQSVNILTEVKRGTVIKDRSQTQKVNFTIQHPALNVSNPMSEIKTVLTQNDRPDNAMNNMKPTFIRNNELVYNDMDSGTFLGGSEFRNFDTRSLRFFSQRIQDIVKEKKQTDVYLFPDDNYSATAYSTIVDLNGGYAIRNQDGGGDAEVDADYTRTHFALKDTPPTTVGDYYLFGKLTDYQIKDDYKLAFNEVTQRLETQQLFKQGYYDFCYAFVPKGQSVADVCPVEGCHFETDNAYTIYVYFRPVGKRYDELVGIKRFNAKAFFIMR</sequence>
<dbReference type="InterPro" id="IPR031345">
    <property type="entry name" value="T9SS_Plug_N"/>
</dbReference>
<dbReference type="eggNOG" id="ENOG502Z7QJ">
    <property type="taxonomic scope" value="Bacteria"/>
</dbReference>
<dbReference type="KEGG" id="scn:Solca_2353"/>
<dbReference type="OrthoDB" id="1522602at2"/>
<gene>
    <name evidence="3" type="ordered locus">Solca_2353</name>
</gene>
<evidence type="ECO:0000313" key="3">
    <source>
        <dbReference type="EMBL" id="AFD07395.1"/>
    </source>
</evidence>
<proteinExistence type="predicted"/>
<organism evidence="3 4">
    <name type="scientific">Solitalea canadensis (strain ATCC 29591 / DSM 3403 / JCM 21819 / LMG 8368 / NBRC 15130 / NCIMB 12057 / USAM 9D)</name>
    <name type="common">Flexibacter canadensis</name>
    <dbReference type="NCBI Taxonomy" id="929556"/>
    <lineage>
        <taxon>Bacteria</taxon>
        <taxon>Pseudomonadati</taxon>
        <taxon>Bacteroidota</taxon>
        <taxon>Sphingobacteriia</taxon>
        <taxon>Sphingobacteriales</taxon>
        <taxon>Sphingobacteriaceae</taxon>
        <taxon>Solitalea</taxon>
    </lineage>
</organism>
<keyword evidence="4" id="KW-1185">Reference proteome</keyword>
<feature type="chain" id="PRO_5003615219" description="Type 9 secretion system plug protein N-terminal domain-containing protein" evidence="1">
    <location>
        <begin position="23"/>
        <end position="433"/>
    </location>
</feature>
<reference evidence="3" key="1">
    <citation type="submission" date="2012-02" db="EMBL/GenBank/DDBJ databases">
        <title>The complete genome of Solitalea canadensis DSM 3403.</title>
        <authorList>
            <consortium name="US DOE Joint Genome Institute (JGI-PGF)"/>
            <person name="Lucas S."/>
            <person name="Copeland A."/>
            <person name="Lapidus A."/>
            <person name="Glavina del Rio T."/>
            <person name="Dalin E."/>
            <person name="Tice H."/>
            <person name="Bruce D."/>
            <person name="Goodwin L."/>
            <person name="Pitluck S."/>
            <person name="Peters L."/>
            <person name="Ovchinnikova G."/>
            <person name="Lu M."/>
            <person name="Kyrpides N."/>
            <person name="Mavromatis K."/>
            <person name="Ivanova N."/>
            <person name="Brettin T."/>
            <person name="Detter J.C."/>
            <person name="Han C."/>
            <person name="Larimer F."/>
            <person name="Land M."/>
            <person name="Hauser L."/>
            <person name="Markowitz V."/>
            <person name="Cheng J.-F."/>
            <person name="Hugenholtz P."/>
            <person name="Woyke T."/>
            <person name="Wu D."/>
            <person name="Spring S."/>
            <person name="Schroeder M."/>
            <person name="Kopitz M."/>
            <person name="Brambilla E."/>
            <person name="Klenk H.-P."/>
            <person name="Eisen J.A."/>
        </authorList>
    </citation>
    <scope>NUCLEOTIDE SEQUENCE</scope>
    <source>
        <strain evidence="3">DSM 3403</strain>
    </source>
</reference>
<dbReference type="HOGENOM" id="CLU_049143_0_0_10"/>
<feature type="signal peptide" evidence="1">
    <location>
        <begin position="1"/>
        <end position="22"/>
    </location>
</feature>
<evidence type="ECO:0000259" key="2">
    <source>
        <dbReference type="Pfam" id="PF17116"/>
    </source>
</evidence>
<dbReference type="RefSeq" id="WP_014680622.1">
    <property type="nucleotide sequence ID" value="NC_017770.1"/>
</dbReference>
<dbReference type="Proteomes" id="UP000007590">
    <property type="component" value="Chromosome"/>
</dbReference>
<evidence type="ECO:0000313" key="4">
    <source>
        <dbReference type="Proteomes" id="UP000007590"/>
    </source>
</evidence>
<evidence type="ECO:0000256" key="1">
    <source>
        <dbReference type="SAM" id="SignalP"/>
    </source>
</evidence>